<accession>S3L2A8</accession>
<organism evidence="1 2">
    <name type="scientific">Treponema maltophilum ATCC 51939</name>
    <dbReference type="NCBI Taxonomy" id="1125699"/>
    <lineage>
        <taxon>Bacteria</taxon>
        <taxon>Pseudomonadati</taxon>
        <taxon>Spirochaetota</taxon>
        <taxon>Spirochaetia</taxon>
        <taxon>Spirochaetales</taxon>
        <taxon>Treponemataceae</taxon>
        <taxon>Treponema</taxon>
    </lineage>
</organism>
<reference evidence="1 2" key="1">
    <citation type="submission" date="2013-04" db="EMBL/GenBank/DDBJ databases">
        <title>The Genome Sequence of Treponema maltophilum ATCC 51939.</title>
        <authorList>
            <consortium name="The Broad Institute Genomics Platform"/>
            <person name="Earl A."/>
            <person name="Ward D."/>
            <person name="Feldgarden M."/>
            <person name="Gevers D."/>
            <person name="Leonetti C."/>
            <person name="Blanton J.M."/>
            <person name="Dewhirst F.E."/>
            <person name="Izard J."/>
            <person name="Walker B."/>
            <person name="Young S."/>
            <person name="Zeng Q."/>
            <person name="Gargeya S."/>
            <person name="Fitzgerald M."/>
            <person name="Haas B."/>
            <person name="Abouelleil A."/>
            <person name="Allen A.W."/>
            <person name="Alvarado L."/>
            <person name="Arachchi H.M."/>
            <person name="Berlin A.M."/>
            <person name="Chapman S.B."/>
            <person name="Gainer-Dewar J."/>
            <person name="Goldberg J."/>
            <person name="Griggs A."/>
            <person name="Gujja S."/>
            <person name="Hansen M."/>
            <person name="Howarth C."/>
            <person name="Imamovic A."/>
            <person name="Ireland A."/>
            <person name="Larimer J."/>
            <person name="McCowan C."/>
            <person name="Murphy C."/>
            <person name="Pearson M."/>
            <person name="Poon T.W."/>
            <person name="Priest M."/>
            <person name="Roberts A."/>
            <person name="Saif S."/>
            <person name="Shea T."/>
            <person name="Sisk P."/>
            <person name="Sykes S."/>
            <person name="Wortman J."/>
            <person name="Nusbaum C."/>
            <person name="Birren B."/>
        </authorList>
    </citation>
    <scope>NUCLEOTIDE SEQUENCE [LARGE SCALE GENOMIC DNA]</scope>
    <source>
        <strain evidence="1 2">ATCC 51939</strain>
    </source>
</reference>
<keyword evidence="2" id="KW-1185">Reference proteome</keyword>
<proteinExistence type="predicted"/>
<dbReference type="EMBL" id="ATFF01000006">
    <property type="protein sequence ID" value="EPF30914.1"/>
    <property type="molecule type" value="Genomic_DNA"/>
</dbReference>
<name>S3L2A8_TREMA</name>
<dbReference type="HOGENOM" id="CLU_990250_0_0_12"/>
<dbReference type="PATRIC" id="fig|1125699.3.peg.1260"/>
<dbReference type="Proteomes" id="UP000014541">
    <property type="component" value="Unassembled WGS sequence"/>
</dbReference>
<protein>
    <submittedName>
        <fullName evidence="1">Uncharacterized protein</fullName>
    </submittedName>
</protein>
<dbReference type="AlphaFoldDB" id="S3L2A8"/>
<dbReference type="eggNOG" id="ENOG503009D">
    <property type="taxonomic scope" value="Bacteria"/>
</dbReference>
<evidence type="ECO:0000313" key="2">
    <source>
        <dbReference type="Proteomes" id="UP000014541"/>
    </source>
</evidence>
<dbReference type="STRING" id="1125699.HMPREF9194_01240"/>
<gene>
    <name evidence="1" type="ORF">HMPREF9194_01240</name>
</gene>
<evidence type="ECO:0000313" key="1">
    <source>
        <dbReference type="EMBL" id="EPF30914.1"/>
    </source>
</evidence>
<sequence>MKRIKVFIILLFTSFLLYAKTPFKVGDKFSKVEENSVLLHSGQLNAIPESNMKLLAPKENLEFEDIILVKINEENVGILEFINGSELYIFDFDKDGILDLEMPFPLMPIYIMTESENVKKDKNDNIKGYLDALILLFNGDENPFVTKSINKVVDQIKWDIGDPRVTNRDILYGIWLYYGVAQQFSSELDFMILTEIEKIYKERFNQKVIPNLLLLHEIETVINQGKPAEARKLIKEAEKLFPECIPIKVYSWQQEEDLKTKEKKYSELKEKYPTHWIVKQI</sequence>
<dbReference type="OrthoDB" id="362385at2"/>
<dbReference type="RefSeq" id="WP_016525525.1">
    <property type="nucleotide sequence ID" value="NZ_KE332518.1"/>
</dbReference>
<comment type="caution">
    <text evidence="1">The sequence shown here is derived from an EMBL/GenBank/DDBJ whole genome shotgun (WGS) entry which is preliminary data.</text>
</comment>